<dbReference type="PROSITE" id="PS50234">
    <property type="entry name" value="VWFA"/>
    <property type="match status" value="1"/>
</dbReference>
<protein>
    <submittedName>
        <fullName evidence="2">VWA domain-containing protein</fullName>
    </submittedName>
</protein>
<evidence type="ECO:0000313" key="3">
    <source>
        <dbReference type="Proteomes" id="UP000584642"/>
    </source>
</evidence>
<dbReference type="EMBL" id="JABFDB010000055">
    <property type="protein sequence ID" value="NYZ25101.1"/>
    <property type="molecule type" value="Genomic_DNA"/>
</dbReference>
<comment type="caution">
    <text evidence="2">The sequence shown here is derived from an EMBL/GenBank/DDBJ whole genome shotgun (WGS) entry which is preliminary data.</text>
</comment>
<name>A0ABX2TMS0_9PROT</name>
<dbReference type="SMART" id="SM00327">
    <property type="entry name" value="VWA"/>
    <property type="match status" value="1"/>
</dbReference>
<feature type="domain" description="VWFA" evidence="1">
    <location>
        <begin position="37"/>
        <end position="214"/>
    </location>
</feature>
<evidence type="ECO:0000259" key="1">
    <source>
        <dbReference type="PROSITE" id="PS50234"/>
    </source>
</evidence>
<dbReference type="CDD" id="cd00198">
    <property type="entry name" value="vWFA"/>
    <property type="match status" value="1"/>
</dbReference>
<dbReference type="Gene3D" id="3.40.50.410">
    <property type="entry name" value="von Willebrand factor, type A domain"/>
    <property type="match status" value="1"/>
</dbReference>
<dbReference type="SUPFAM" id="SSF53300">
    <property type="entry name" value="vWA-like"/>
    <property type="match status" value="1"/>
</dbReference>
<dbReference type="InterPro" id="IPR051266">
    <property type="entry name" value="CLCR"/>
</dbReference>
<dbReference type="PANTHER" id="PTHR10579">
    <property type="entry name" value="CALCIUM-ACTIVATED CHLORIDE CHANNEL REGULATOR"/>
    <property type="match status" value="1"/>
</dbReference>
<dbReference type="InterPro" id="IPR002035">
    <property type="entry name" value="VWF_A"/>
</dbReference>
<gene>
    <name evidence="2" type="ORF">HND93_35820</name>
</gene>
<organism evidence="2 3">
    <name type="scientific">Azospirillum oleiclasticum</name>
    <dbReference type="NCBI Taxonomy" id="2735135"/>
    <lineage>
        <taxon>Bacteria</taxon>
        <taxon>Pseudomonadati</taxon>
        <taxon>Pseudomonadota</taxon>
        <taxon>Alphaproteobacteria</taxon>
        <taxon>Rhodospirillales</taxon>
        <taxon>Azospirillaceae</taxon>
        <taxon>Azospirillum</taxon>
    </lineage>
</organism>
<dbReference type="Pfam" id="PF00092">
    <property type="entry name" value="VWA"/>
    <property type="match status" value="1"/>
</dbReference>
<dbReference type="PANTHER" id="PTHR10579:SF43">
    <property type="entry name" value="ZINC FINGER (C3HC4-TYPE RING FINGER) FAMILY PROTEIN"/>
    <property type="match status" value="1"/>
</dbReference>
<dbReference type="RefSeq" id="WP_180286875.1">
    <property type="nucleotide sequence ID" value="NZ_JABFDB010000055.1"/>
</dbReference>
<sequence length="425" mass="46584">MLKLSFDRPHQNILSDEARILRIRLTPESARARRALEVAVMLDASSSMRGTMFERAKQACGIVARALRPDDRLSLGIFHGETMPVVNRVPGSEAAGVLDRTLREVTTGYGTRIDLALDRLASMTEGHTTSARLAILVTDGFPYDGTRRQVTDFTGLWRQADALAARGVTLAAIGLGPATAFHSGLLFDLCERGGGAFLQAETAEALAGRLLELLAPAQSVVDTGATLCIRLAGDMRKKGQQAGQASHSKVRLDGACRIKPLYRKLPLSGGGDDWTAPLGELEAGDNDFLVRLFVPAPGDSWRQEPREVAHVTVDAFGKRFEASATINFTREWLLISQEDREVATEGKRWFRNELTHELRHSNDPMRSVVLAAEIEKLAREAGDLDVAEDAARISADLKSKGYAAEDRLSRVYQAARQRDTTRRRA</sequence>
<accession>A0ABX2TMS0</accession>
<proteinExistence type="predicted"/>
<reference evidence="2 3" key="1">
    <citation type="submission" date="2020-05" db="EMBL/GenBank/DDBJ databases">
        <title>Azospirillum oleiclasticum sp. nov, a nitrogen-fixing and heavy crude oil-emulsifying bacterium isolated from the crude oil of Yumen Oilfield.</title>
        <authorList>
            <person name="Wu D."/>
            <person name="Cai M."/>
            <person name="Zhang X."/>
        </authorList>
    </citation>
    <scope>NUCLEOTIDE SEQUENCE [LARGE SCALE GENOMIC DNA]</scope>
    <source>
        <strain evidence="2 3">ROY-1-1-2</strain>
    </source>
</reference>
<evidence type="ECO:0000313" key="2">
    <source>
        <dbReference type="EMBL" id="NYZ25101.1"/>
    </source>
</evidence>
<keyword evidence="3" id="KW-1185">Reference proteome</keyword>
<dbReference type="InterPro" id="IPR036465">
    <property type="entry name" value="vWFA_dom_sf"/>
</dbReference>
<dbReference type="Proteomes" id="UP000584642">
    <property type="component" value="Unassembled WGS sequence"/>
</dbReference>